<accession>A0AAD4YTM4</accession>
<organism evidence="1 2">
    <name type="scientific">Prunus dulcis</name>
    <name type="common">Almond</name>
    <name type="synonym">Amygdalus dulcis</name>
    <dbReference type="NCBI Taxonomy" id="3755"/>
    <lineage>
        <taxon>Eukaryota</taxon>
        <taxon>Viridiplantae</taxon>
        <taxon>Streptophyta</taxon>
        <taxon>Embryophyta</taxon>
        <taxon>Tracheophyta</taxon>
        <taxon>Spermatophyta</taxon>
        <taxon>Magnoliopsida</taxon>
        <taxon>eudicotyledons</taxon>
        <taxon>Gunneridae</taxon>
        <taxon>Pentapetalae</taxon>
        <taxon>rosids</taxon>
        <taxon>fabids</taxon>
        <taxon>Rosales</taxon>
        <taxon>Rosaceae</taxon>
        <taxon>Amygdaloideae</taxon>
        <taxon>Amygdaleae</taxon>
        <taxon>Prunus</taxon>
    </lineage>
</organism>
<keyword evidence="2" id="KW-1185">Reference proteome</keyword>
<proteinExistence type="predicted"/>
<reference evidence="1 2" key="1">
    <citation type="journal article" date="2022" name="G3 (Bethesda)">
        <title>Whole-genome sequence and methylome profiling of the almond [Prunus dulcis (Mill.) D.A. Webb] cultivar 'Nonpareil'.</title>
        <authorList>
            <person name="D'Amico-Willman K.M."/>
            <person name="Ouma W.Z."/>
            <person name="Meulia T."/>
            <person name="Sideli G.M."/>
            <person name="Gradziel T.M."/>
            <person name="Fresnedo-Ramirez J."/>
        </authorList>
    </citation>
    <scope>NUCLEOTIDE SEQUENCE [LARGE SCALE GENOMIC DNA]</scope>
    <source>
        <tissue evidence="1">Leaf</tissue>
    </source>
</reference>
<evidence type="ECO:0000313" key="2">
    <source>
        <dbReference type="Proteomes" id="UP001054821"/>
    </source>
</evidence>
<dbReference type="PANTHER" id="PTHR33067">
    <property type="entry name" value="RNA-DIRECTED DNA POLYMERASE-RELATED"/>
    <property type="match status" value="1"/>
</dbReference>
<dbReference type="Proteomes" id="UP001054821">
    <property type="component" value="Chromosome 7"/>
</dbReference>
<dbReference type="PANTHER" id="PTHR33067:SF9">
    <property type="entry name" value="RNA-DIRECTED DNA POLYMERASE"/>
    <property type="match status" value="1"/>
</dbReference>
<dbReference type="EMBL" id="JAJFAZ020000007">
    <property type="protein sequence ID" value="KAI5320980.1"/>
    <property type="molecule type" value="Genomic_DNA"/>
</dbReference>
<sequence>MIVPSKTIFTFAEEVDNFNPQLQGHVSVHFVGQVMHITKYEIRYLDFADRSVTYPEGIIEDVLIKVKKFVFPVDFFVLDMEEDHDTSHSC</sequence>
<gene>
    <name evidence="1" type="ORF">L3X38_040688</name>
</gene>
<dbReference type="AlphaFoldDB" id="A0AAD4YTM4"/>
<protein>
    <submittedName>
        <fullName evidence="1">Uncharacterized protein</fullName>
    </submittedName>
</protein>
<comment type="caution">
    <text evidence="1">The sequence shown here is derived from an EMBL/GenBank/DDBJ whole genome shotgun (WGS) entry which is preliminary data.</text>
</comment>
<evidence type="ECO:0000313" key="1">
    <source>
        <dbReference type="EMBL" id="KAI5320980.1"/>
    </source>
</evidence>
<name>A0AAD4YTM4_PRUDU</name>